<dbReference type="Pfam" id="PF01230">
    <property type="entry name" value="HIT"/>
    <property type="match status" value="1"/>
</dbReference>
<proteinExistence type="predicted"/>
<feature type="domain" description="HIT" evidence="8">
    <location>
        <begin position="3"/>
        <end position="110"/>
    </location>
</feature>
<dbReference type="InterPro" id="IPR019808">
    <property type="entry name" value="Histidine_triad_CS"/>
</dbReference>
<dbReference type="PROSITE" id="PS51084">
    <property type="entry name" value="HIT_2"/>
    <property type="match status" value="1"/>
</dbReference>
<dbReference type="SUPFAM" id="SSF54197">
    <property type="entry name" value="HIT-like"/>
    <property type="match status" value="1"/>
</dbReference>
<dbReference type="STRING" id="329046.A0A1Y2D540"/>
<keyword evidence="2" id="KW-0378">Hydrolase</keyword>
<evidence type="ECO:0000259" key="8">
    <source>
        <dbReference type="PROSITE" id="PS51084"/>
    </source>
</evidence>
<dbReference type="PROSITE" id="PS00892">
    <property type="entry name" value="HIT_1"/>
    <property type="match status" value="1"/>
</dbReference>
<dbReference type="PRINTS" id="PR00332">
    <property type="entry name" value="HISTRIAD"/>
</dbReference>
<keyword evidence="10" id="KW-1185">Reference proteome</keyword>
<feature type="binding site" evidence="5">
    <location>
        <position position="28"/>
    </location>
    <ligand>
        <name>substrate</name>
    </ligand>
</feature>
<dbReference type="OrthoDB" id="680339at2759"/>
<dbReference type="InterPro" id="IPR011146">
    <property type="entry name" value="HIT-like"/>
</dbReference>
<sequence length="173" mass="19342">MTAFKFGPYPISASEIFYSTRNVFGLVNLKPVTPGHVLIIPRRVVPRFADLTTAEAHDLVIAAQRVGKVVEREYKGESLTITVQDGPAAGQTVPHVHIHVMPRRKGDWADNDDIYPEINRKEGELGRALKNRVDAEAERKPRSHEEMAEEAGKLRVFFKDVSQAEGGADIWNN</sequence>
<dbReference type="Gene3D" id="3.30.428.10">
    <property type="entry name" value="HIT-like"/>
    <property type="match status" value="1"/>
</dbReference>
<evidence type="ECO:0000256" key="7">
    <source>
        <dbReference type="PROSITE-ProRule" id="PRU00464"/>
    </source>
</evidence>
<feature type="site" description="Important for induction of apoptosis" evidence="6">
    <location>
        <position position="115"/>
    </location>
</feature>
<dbReference type="InterPro" id="IPR036265">
    <property type="entry name" value="HIT-like_sf"/>
</dbReference>
<reference evidence="9 10" key="1">
    <citation type="submission" date="2016-07" db="EMBL/GenBank/DDBJ databases">
        <title>Pervasive Adenine N6-methylation of Active Genes in Fungi.</title>
        <authorList>
            <consortium name="DOE Joint Genome Institute"/>
            <person name="Mondo S.J."/>
            <person name="Dannebaum R.O."/>
            <person name="Kuo R.C."/>
            <person name="Labutti K."/>
            <person name="Haridas S."/>
            <person name="Kuo A."/>
            <person name="Salamov A."/>
            <person name="Ahrendt S.R."/>
            <person name="Lipzen A."/>
            <person name="Sullivan W."/>
            <person name="Andreopoulos W.B."/>
            <person name="Clum A."/>
            <person name="Lindquist E."/>
            <person name="Daum C."/>
            <person name="Ramamoorthy G.K."/>
            <person name="Gryganskyi A."/>
            <person name="Culley D."/>
            <person name="Magnuson J.K."/>
            <person name="James T.Y."/>
            <person name="O'Malley M.A."/>
            <person name="Stajich J.E."/>
            <person name="Spatafora J.W."/>
            <person name="Visel A."/>
            <person name="Grigoriev I.V."/>
        </authorList>
    </citation>
    <scope>NUCLEOTIDE SEQUENCE [LARGE SCALE GENOMIC DNA]</scope>
    <source>
        <strain evidence="9 10">JEL800</strain>
    </source>
</reference>
<dbReference type="GO" id="GO:0000166">
    <property type="term" value="F:nucleotide binding"/>
    <property type="evidence" value="ECO:0007669"/>
    <property type="project" value="UniProtKB-KW"/>
</dbReference>
<dbReference type="InterPro" id="IPR051884">
    <property type="entry name" value="Bis(5'-adenosyl)-TPase_reg"/>
</dbReference>
<dbReference type="FunFam" id="3.30.428.10:FF:000011">
    <property type="entry name" value="Fragile histidine triad"/>
    <property type="match status" value="1"/>
</dbReference>
<dbReference type="PANTHER" id="PTHR46243:SF1">
    <property type="entry name" value="BIS(5'-ADENOSYL)-TRIPHOSPHATASE"/>
    <property type="match status" value="1"/>
</dbReference>
<evidence type="ECO:0000256" key="1">
    <source>
        <dbReference type="ARBA" id="ARBA00022741"/>
    </source>
</evidence>
<dbReference type="CDD" id="cd01275">
    <property type="entry name" value="FHIT"/>
    <property type="match status" value="1"/>
</dbReference>
<evidence type="ECO:0000256" key="3">
    <source>
        <dbReference type="PIRSR" id="PIRSR601310-1"/>
    </source>
</evidence>
<organism evidence="9 10">
    <name type="scientific">Rhizoclosmatium globosum</name>
    <dbReference type="NCBI Taxonomy" id="329046"/>
    <lineage>
        <taxon>Eukaryota</taxon>
        <taxon>Fungi</taxon>
        <taxon>Fungi incertae sedis</taxon>
        <taxon>Chytridiomycota</taxon>
        <taxon>Chytridiomycota incertae sedis</taxon>
        <taxon>Chytridiomycetes</taxon>
        <taxon>Chytridiales</taxon>
        <taxon>Chytriomycetaceae</taxon>
        <taxon>Rhizoclosmatium</taxon>
    </lineage>
</organism>
<protein>
    <submittedName>
        <fullName evidence="9">HIT-like protein</fullName>
    </submittedName>
</protein>
<feature type="binding site" evidence="5">
    <location>
        <begin position="90"/>
        <end position="93"/>
    </location>
    <ligand>
        <name>substrate</name>
    </ligand>
</feature>
<dbReference type="InterPro" id="IPR039383">
    <property type="entry name" value="FHIT"/>
</dbReference>
<name>A0A1Y2D540_9FUNG</name>
<evidence type="ECO:0000256" key="4">
    <source>
        <dbReference type="PIRSR" id="PIRSR601310-3"/>
    </source>
</evidence>
<evidence type="ECO:0000256" key="2">
    <source>
        <dbReference type="ARBA" id="ARBA00022801"/>
    </source>
</evidence>
<keyword evidence="1" id="KW-0547">Nucleotide-binding</keyword>
<evidence type="ECO:0000313" key="10">
    <source>
        <dbReference type="Proteomes" id="UP000193642"/>
    </source>
</evidence>
<feature type="binding site" evidence="5">
    <location>
        <position position="99"/>
    </location>
    <ligand>
        <name>substrate</name>
    </ligand>
</feature>
<dbReference type="AlphaFoldDB" id="A0A1Y2D540"/>
<accession>A0A1Y2D540</accession>
<feature type="binding site" evidence="5">
    <location>
        <position position="84"/>
    </location>
    <ligand>
        <name>substrate</name>
    </ligand>
</feature>
<feature type="short sequence motif" description="Histidine triad motif" evidence="4 7">
    <location>
        <begin position="95"/>
        <end position="99"/>
    </location>
</feature>
<dbReference type="PANTHER" id="PTHR46243">
    <property type="entry name" value="BIS(5'-ADENOSYL)-TRIPHOSPHATASE"/>
    <property type="match status" value="1"/>
</dbReference>
<dbReference type="InterPro" id="IPR001310">
    <property type="entry name" value="Histidine_triad_HIT"/>
</dbReference>
<dbReference type="Proteomes" id="UP000193642">
    <property type="component" value="Unassembled WGS sequence"/>
</dbReference>
<dbReference type="GO" id="GO:0016787">
    <property type="term" value="F:hydrolase activity"/>
    <property type="evidence" value="ECO:0007669"/>
    <property type="project" value="UniProtKB-KW"/>
</dbReference>
<evidence type="ECO:0000256" key="6">
    <source>
        <dbReference type="PIRSR" id="PIRSR639383-3"/>
    </source>
</evidence>
<evidence type="ECO:0000313" key="9">
    <source>
        <dbReference type="EMBL" id="ORY53695.1"/>
    </source>
</evidence>
<evidence type="ECO:0000256" key="5">
    <source>
        <dbReference type="PIRSR" id="PIRSR639383-2"/>
    </source>
</evidence>
<feature type="active site" description="Tele-AMP-histidine intermediate" evidence="3">
    <location>
        <position position="97"/>
    </location>
</feature>
<dbReference type="EMBL" id="MCGO01000001">
    <property type="protein sequence ID" value="ORY53695.1"/>
    <property type="molecule type" value="Genomic_DNA"/>
</dbReference>
<gene>
    <name evidence="9" type="ORF">BCR33DRAFT_711049</name>
</gene>
<comment type="caution">
    <text evidence="9">The sequence shown here is derived from an EMBL/GenBank/DDBJ whole genome shotgun (WGS) entry which is preliminary data.</text>
</comment>